<dbReference type="GO" id="GO:0016020">
    <property type="term" value="C:membrane"/>
    <property type="evidence" value="ECO:0007669"/>
    <property type="project" value="UniProtKB-SubCell"/>
</dbReference>
<evidence type="ECO:0000313" key="4">
    <source>
        <dbReference type="EMBL" id="WIX75240.1"/>
    </source>
</evidence>
<evidence type="ECO:0000256" key="2">
    <source>
        <dbReference type="ARBA" id="ARBA00023136"/>
    </source>
</evidence>
<feature type="signal peptide" evidence="3">
    <location>
        <begin position="1"/>
        <end position="19"/>
    </location>
</feature>
<evidence type="ECO:0000313" key="5">
    <source>
        <dbReference type="Proteomes" id="UP001236014"/>
    </source>
</evidence>
<keyword evidence="2" id="KW-0472">Membrane</keyword>
<dbReference type="EMBL" id="CP127294">
    <property type="protein sequence ID" value="WIX75240.1"/>
    <property type="molecule type" value="Genomic_DNA"/>
</dbReference>
<dbReference type="PANTHER" id="PTHR37042:SF4">
    <property type="entry name" value="OUTER MEMBRANE PROTEIN RV1973"/>
    <property type="match status" value="1"/>
</dbReference>
<gene>
    <name evidence="4" type="ORF">QRX50_27295</name>
</gene>
<dbReference type="RefSeq" id="WP_285966016.1">
    <property type="nucleotide sequence ID" value="NZ_CP127294.1"/>
</dbReference>
<evidence type="ECO:0000256" key="1">
    <source>
        <dbReference type="ARBA" id="ARBA00004370"/>
    </source>
</evidence>
<protein>
    <recommendedName>
        <fullName evidence="6">Mce-associated membrane protein</fullName>
    </recommendedName>
</protein>
<evidence type="ECO:0000256" key="3">
    <source>
        <dbReference type="SAM" id="SignalP"/>
    </source>
</evidence>
<comment type="subcellular location">
    <subcellularLocation>
        <location evidence="1">Membrane</location>
    </subcellularLocation>
</comment>
<feature type="chain" id="PRO_5040858388" description="Mce-associated membrane protein" evidence="3">
    <location>
        <begin position="20"/>
        <end position="159"/>
    </location>
</feature>
<dbReference type="KEGG" id="acab:QRX50_27295"/>
<organism evidence="4 5">
    <name type="scientific">Amycolatopsis carbonis</name>
    <dbReference type="NCBI Taxonomy" id="715471"/>
    <lineage>
        <taxon>Bacteria</taxon>
        <taxon>Bacillati</taxon>
        <taxon>Actinomycetota</taxon>
        <taxon>Actinomycetes</taxon>
        <taxon>Pseudonocardiales</taxon>
        <taxon>Pseudonocardiaceae</taxon>
        <taxon>Amycolatopsis</taxon>
    </lineage>
</organism>
<dbReference type="PANTHER" id="PTHR37042">
    <property type="entry name" value="OUTER MEMBRANE PROTEIN RV1973"/>
    <property type="match status" value="1"/>
</dbReference>
<accession>A0A9Y2I9X6</accession>
<evidence type="ECO:0008006" key="6">
    <source>
        <dbReference type="Google" id="ProtNLM"/>
    </source>
</evidence>
<dbReference type="AlphaFoldDB" id="A0A9Y2I9X6"/>
<proteinExistence type="predicted"/>
<reference evidence="4 5" key="1">
    <citation type="submission" date="2023-06" db="EMBL/GenBank/DDBJ databases">
        <authorList>
            <person name="Oyuntsetseg B."/>
            <person name="Kim S.B."/>
        </authorList>
    </citation>
    <scope>NUCLEOTIDE SEQUENCE [LARGE SCALE GENOMIC DNA]</scope>
    <source>
        <strain evidence="4 5">2-15</strain>
    </source>
</reference>
<dbReference type="Proteomes" id="UP001236014">
    <property type="component" value="Chromosome"/>
</dbReference>
<keyword evidence="3" id="KW-0732">Signal</keyword>
<keyword evidence="5" id="KW-1185">Reference proteome</keyword>
<name>A0A9Y2I9X6_9PSEU</name>
<sequence>MSALTVVLLAAAGWFGFQAHQSTTSGLAANTAFSDSATTSAVTGQLSAAFEAVFSLDYQDVAKTQRAADEYLTGNAVTQYRQLLSAVQQQAVPNHLTLTSRVRTIGIKDITGTTAHVLVFADQTTSRAGIPDTSSGGAQVRLTATEDNGHWRISDIAVL</sequence>